<keyword evidence="1" id="KW-0547">Nucleotide-binding</keyword>
<dbReference type="InterPro" id="IPR014015">
    <property type="entry name" value="Helicase_SF3_DNA-vir"/>
</dbReference>
<dbReference type="SMART" id="SM00885">
    <property type="entry name" value="D5_N"/>
    <property type="match status" value="1"/>
</dbReference>
<evidence type="ECO:0000256" key="3">
    <source>
        <dbReference type="ARBA" id="ARBA00022806"/>
    </source>
</evidence>
<name>A0A1H9DA85_9GAMM</name>
<dbReference type="PANTHER" id="PTHR35372">
    <property type="entry name" value="ATP BINDING PROTEIN-RELATED"/>
    <property type="match status" value="1"/>
</dbReference>
<dbReference type="InterPro" id="IPR006171">
    <property type="entry name" value="TOPRIM_dom"/>
</dbReference>
<reference evidence="7" key="1">
    <citation type="submission" date="2016-10" db="EMBL/GenBank/DDBJ databases">
        <authorList>
            <person name="Varghese N."/>
            <person name="Submissions S."/>
        </authorList>
    </citation>
    <scope>NUCLEOTIDE SEQUENCE [LARGE SCALE GENOMIC DNA]</scope>
    <source>
        <strain evidence="7">8N4</strain>
    </source>
</reference>
<dbReference type="Pfam" id="PF13362">
    <property type="entry name" value="Toprim_3"/>
    <property type="match status" value="1"/>
</dbReference>
<dbReference type="InterPro" id="IPR014818">
    <property type="entry name" value="Phage/plasmid_primase_P4_C"/>
</dbReference>
<evidence type="ECO:0000256" key="2">
    <source>
        <dbReference type="ARBA" id="ARBA00022801"/>
    </source>
</evidence>
<accession>A0A1H9DA85</accession>
<dbReference type="STRING" id="988801.SAMN05216522_101183"/>
<keyword evidence="4" id="KW-0067">ATP-binding</keyword>
<dbReference type="Pfam" id="PF08273">
    <property type="entry name" value="Zn_Ribbon_Prim"/>
    <property type="match status" value="1"/>
</dbReference>
<dbReference type="InterPro" id="IPR034154">
    <property type="entry name" value="TOPRIM_DnaG/twinkle"/>
</dbReference>
<dbReference type="InterPro" id="IPR045455">
    <property type="entry name" value="NrS-1_pol-like_helicase"/>
</dbReference>
<evidence type="ECO:0000256" key="1">
    <source>
        <dbReference type="ARBA" id="ARBA00022741"/>
    </source>
</evidence>
<dbReference type="OrthoDB" id="784829at2"/>
<dbReference type="Proteomes" id="UP000242515">
    <property type="component" value="Unassembled WGS sequence"/>
</dbReference>
<dbReference type="AlphaFoldDB" id="A0A1H9DA85"/>
<dbReference type="Gene3D" id="1.10.10.10">
    <property type="entry name" value="Winged helix-like DNA-binding domain superfamily/Winged helix DNA-binding domain"/>
    <property type="match status" value="1"/>
</dbReference>
<evidence type="ECO:0000259" key="5">
    <source>
        <dbReference type="PROSITE" id="PS51206"/>
    </source>
</evidence>
<dbReference type="GO" id="GO:0004386">
    <property type="term" value="F:helicase activity"/>
    <property type="evidence" value="ECO:0007669"/>
    <property type="project" value="UniProtKB-KW"/>
</dbReference>
<feature type="domain" description="SF3 helicase" evidence="5">
    <location>
        <begin position="473"/>
        <end position="626"/>
    </location>
</feature>
<dbReference type="GO" id="GO:0008270">
    <property type="term" value="F:zinc ion binding"/>
    <property type="evidence" value="ECO:0007669"/>
    <property type="project" value="InterPro"/>
</dbReference>
<dbReference type="SUPFAM" id="SSF52540">
    <property type="entry name" value="P-loop containing nucleoside triphosphate hydrolases"/>
    <property type="match status" value="1"/>
</dbReference>
<dbReference type="Gene3D" id="3.40.50.300">
    <property type="entry name" value="P-loop containing nucleotide triphosphate hydrolases"/>
    <property type="match status" value="1"/>
</dbReference>
<dbReference type="GO" id="GO:0016787">
    <property type="term" value="F:hydrolase activity"/>
    <property type="evidence" value="ECO:0007669"/>
    <property type="project" value="UniProtKB-KW"/>
</dbReference>
<dbReference type="InterPro" id="IPR051620">
    <property type="entry name" value="ORF904-like_C"/>
</dbReference>
<gene>
    <name evidence="6" type="ORF">SAMN05216522_101183</name>
</gene>
<keyword evidence="2" id="KW-0378">Hydrolase</keyword>
<dbReference type="InterPro" id="IPR036390">
    <property type="entry name" value="WH_DNA-bd_sf"/>
</dbReference>
<sequence length="775" mass="85910">MKNFVSETASAARGSWAQVFPALGLNLIKNRHTECPLCGGKDRFRFDDEGERGTWICNQCGAGDGLELASKYLSVNITEAARRVREVIGECEANPTTIMPTPTHDKAQLQAQAATIAQEIVSSAIESENSAYLTRKGWQSVVSLTLTKAQKIALTQYRRGDLIIPLHNMDGELVNVQLINTEGEKRTLKGGQIKAASHILGADKPAKRIWLAEGYATALTVHKLTGEQVWVAFSSANFLSLASCIKEKHPTLPLIIAADRDLNEVGQQKAQKVADEFNAMLALPPLFGDWNDAYIENGAERTTQALRQAILTQKQSPFEVMSSSEFTAMSVDAKATAIAEHYHNNLAIDESGEILSRYEGGAWKVITGNQFERDVVQLYQAIGASFSAGKISALISTLKLILPQQKAPSRQLIGFLNGVLDTQSGTFKPHQRQNWLRTVNNVAYTTPLPEESIESNAPHFWKWLNFAAANNTVKRDVILAALFMVLANRYDWQLFLEITGPGGTGKSLLSEIATMLAGNDNTFSAKIENLELSRERAPIVGRSLILLPDQEKWSGDGAGIKAITGGDAVSVDPKYKDAYSAHIPAVIIASNNNPMRFTDRSGGISRRRVILHFAQIIPARERDHQLADKIREELPIIVRQLMKRFADPNQAKTLLQNHQNSPEAIGIKREADPMADFCGYLFSTPEATGLYMGNASIRPMQPRRYLYHAYLTFMEANNFRNPLSMKSFSQALESILREYGFKYVSRRTKNGIQTNLDLKEESNGDWLPKCDEPML</sequence>
<evidence type="ECO:0000313" key="6">
    <source>
        <dbReference type="EMBL" id="SEQ09743.1"/>
    </source>
</evidence>
<dbReference type="SMART" id="SM00493">
    <property type="entry name" value="TOPRIM"/>
    <property type="match status" value="1"/>
</dbReference>
<dbReference type="Pfam" id="PF08706">
    <property type="entry name" value="D5_N"/>
    <property type="match status" value="1"/>
</dbReference>
<protein>
    <submittedName>
        <fullName evidence="6">Plasmid and phage DNA primase</fullName>
    </submittedName>
</protein>
<dbReference type="InterPro" id="IPR036388">
    <property type="entry name" value="WH-like_DNA-bd_sf"/>
</dbReference>
<keyword evidence="3" id="KW-0347">Helicase</keyword>
<evidence type="ECO:0000256" key="4">
    <source>
        <dbReference type="ARBA" id="ARBA00022840"/>
    </source>
</evidence>
<dbReference type="SMART" id="SM00778">
    <property type="entry name" value="Prim_Zn_Ribbon"/>
    <property type="match status" value="1"/>
</dbReference>
<dbReference type="Pfam" id="PF19263">
    <property type="entry name" value="DUF5906"/>
    <property type="match status" value="1"/>
</dbReference>
<organism evidence="6 7">
    <name type="scientific">Rosenbergiella nectarea</name>
    <dbReference type="NCBI Taxonomy" id="988801"/>
    <lineage>
        <taxon>Bacteria</taxon>
        <taxon>Pseudomonadati</taxon>
        <taxon>Pseudomonadota</taxon>
        <taxon>Gammaproteobacteria</taxon>
        <taxon>Enterobacterales</taxon>
        <taxon>Erwiniaceae</taxon>
        <taxon>Rosenbergiella</taxon>
    </lineage>
</organism>
<dbReference type="Pfam" id="PF03288">
    <property type="entry name" value="Pox_D5"/>
    <property type="match status" value="1"/>
</dbReference>
<dbReference type="GO" id="GO:0005524">
    <property type="term" value="F:ATP binding"/>
    <property type="evidence" value="ECO:0007669"/>
    <property type="project" value="UniProtKB-KW"/>
</dbReference>
<dbReference type="PANTHER" id="PTHR35372:SF2">
    <property type="entry name" value="SF3 HELICASE DOMAIN-CONTAINING PROTEIN"/>
    <property type="match status" value="1"/>
</dbReference>
<dbReference type="InterPro" id="IPR027417">
    <property type="entry name" value="P-loop_NTPase"/>
</dbReference>
<dbReference type="SUPFAM" id="SSF57783">
    <property type="entry name" value="Zinc beta-ribbon"/>
    <property type="match status" value="1"/>
</dbReference>
<dbReference type="CDD" id="cd01029">
    <property type="entry name" value="TOPRIM_primases"/>
    <property type="match status" value="1"/>
</dbReference>
<dbReference type="PROSITE" id="PS51206">
    <property type="entry name" value="SF3_HELICASE_1"/>
    <property type="match status" value="1"/>
</dbReference>
<dbReference type="EMBL" id="FOGC01000001">
    <property type="protein sequence ID" value="SEQ09743.1"/>
    <property type="molecule type" value="Genomic_DNA"/>
</dbReference>
<dbReference type="InterPro" id="IPR004968">
    <property type="entry name" value="DNA_primase/NTPase_C"/>
</dbReference>
<proteinExistence type="predicted"/>
<evidence type="ECO:0000313" key="7">
    <source>
        <dbReference type="Proteomes" id="UP000242515"/>
    </source>
</evidence>
<dbReference type="InterPro" id="IPR013237">
    <property type="entry name" value="Phage_T7_Gp4_N"/>
</dbReference>
<dbReference type="SUPFAM" id="SSF46785">
    <property type="entry name" value="Winged helix' DNA-binding domain"/>
    <property type="match status" value="1"/>
</dbReference>
<keyword evidence="7" id="KW-1185">Reference proteome</keyword>
<dbReference type="RefSeq" id="WP_092671390.1">
    <property type="nucleotide sequence ID" value="NZ_FOGC01000001.1"/>
</dbReference>